<dbReference type="PANTHER" id="PTHR11364">
    <property type="entry name" value="THIOSULFATE SULFERTANSFERASE"/>
    <property type="match status" value="1"/>
</dbReference>
<dbReference type="SUPFAM" id="SSF52821">
    <property type="entry name" value="Rhodanese/Cell cycle control phosphatase"/>
    <property type="match status" value="2"/>
</dbReference>
<dbReference type="EMBL" id="BAAAOA010000029">
    <property type="protein sequence ID" value="GAA1765660.1"/>
    <property type="molecule type" value="Genomic_DNA"/>
</dbReference>
<feature type="region of interest" description="Disordered" evidence="4">
    <location>
        <begin position="277"/>
        <end position="306"/>
    </location>
</feature>
<dbReference type="InterPro" id="IPR001763">
    <property type="entry name" value="Rhodanese-like_dom"/>
</dbReference>
<feature type="compositionally biased region" description="Polar residues" evidence="4">
    <location>
        <begin position="1"/>
        <end position="13"/>
    </location>
</feature>
<dbReference type="PROSITE" id="PS00683">
    <property type="entry name" value="RHODANESE_2"/>
    <property type="match status" value="1"/>
</dbReference>
<proteinExistence type="predicted"/>
<dbReference type="PANTHER" id="PTHR11364:SF27">
    <property type="entry name" value="SULFURTRANSFERASE"/>
    <property type="match status" value="1"/>
</dbReference>
<protein>
    <recommendedName>
        <fullName evidence="3">Sulfurtransferase</fullName>
    </recommendedName>
</protein>
<evidence type="ECO:0000256" key="3">
    <source>
        <dbReference type="RuleBase" id="RU000507"/>
    </source>
</evidence>
<evidence type="ECO:0000256" key="1">
    <source>
        <dbReference type="ARBA" id="ARBA00022679"/>
    </source>
</evidence>
<feature type="domain" description="Rhodanese" evidence="5">
    <location>
        <begin position="179"/>
        <end position="291"/>
    </location>
</feature>
<feature type="domain" description="Rhodanese" evidence="5">
    <location>
        <begin position="39"/>
        <end position="148"/>
    </location>
</feature>
<evidence type="ECO:0000313" key="7">
    <source>
        <dbReference type="Proteomes" id="UP001501204"/>
    </source>
</evidence>
<dbReference type="CDD" id="cd01449">
    <property type="entry name" value="TST_Repeat_2"/>
    <property type="match status" value="1"/>
</dbReference>
<keyword evidence="2" id="KW-0677">Repeat</keyword>
<evidence type="ECO:0000259" key="5">
    <source>
        <dbReference type="PROSITE" id="PS50206"/>
    </source>
</evidence>
<dbReference type="InterPro" id="IPR001307">
    <property type="entry name" value="Thiosulphate_STrfase_CS"/>
</dbReference>
<evidence type="ECO:0000313" key="6">
    <source>
        <dbReference type="EMBL" id="GAA1765660.1"/>
    </source>
</evidence>
<reference evidence="7" key="1">
    <citation type="journal article" date="2019" name="Int. J. Syst. Evol. Microbiol.">
        <title>The Global Catalogue of Microorganisms (GCM) 10K type strain sequencing project: providing services to taxonomists for standard genome sequencing and annotation.</title>
        <authorList>
            <consortium name="The Broad Institute Genomics Platform"/>
            <consortium name="The Broad Institute Genome Sequencing Center for Infectious Disease"/>
            <person name="Wu L."/>
            <person name="Ma J."/>
        </authorList>
    </citation>
    <scope>NUCLEOTIDE SEQUENCE [LARGE SCALE GENOMIC DNA]</scope>
    <source>
        <strain evidence="7">JCM 14735</strain>
    </source>
</reference>
<evidence type="ECO:0000256" key="2">
    <source>
        <dbReference type="ARBA" id="ARBA00022737"/>
    </source>
</evidence>
<name>A0ABP4X1M8_9MICC</name>
<feature type="region of interest" description="Disordered" evidence="4">
    <location>
        <begin position="1"/>
        <end position="22"/>
    </location>
</feature>
<dbReference type="Gene3D" id="3.40.250.10">
    <property type="entry name" value="Rhodanese-like domain"/>
    <property type="match status" value="2"/>
</dbReference>
<sequence length="306" mass="31434">MSSSTPQNGTPQNGAAHDAAPLELPGPVVSAPWLAEHLHDPRLVLVDASSTLNRAEEALPGAVLLDLDGDFSDPSSGLPHTAPPAEQLTAAARALGISRTSTVVAYDGKGIFASARVWWMLRTAGFDRVAVLDGGLPAWVAEGRPTGTHAAPPAQPGDVELVPRAGAFAGAEDVARALADPDATVLDARSAGRFAGTEPEPRPGLRPGHMPGAVSLPYTDLQDAHGRLLPLPQLRERIAAAAPEGRIVTSCGSGLTACVLALGAHLAGREDVAVYDGSWSEWGRPGPRPVAGPQGVSRGPGPAREQ</sequence>
<dbReference type="InterPro" id="IPR036873">
    <property type="entry name" value="Rhodanese-like_dom_sf"/>
</dbReference>
<keyword evidence="7" id="KW-1185">Reference proteome</keyword>
<comment type="caution">
    <text evidence="6">The sequence shown here is derived from an EMBL/GenBank/DDBJ whole genome shotgun (WGS) entry which is preliminary data.</text>
</comment>
<dbReference type="CDD" id="cd01448">
    <property type="entry name" value="TST_Repeat_1"/>
    <property type="match status" value="1"/>
</dbReference>
<dbReference type="Pfam" id="PF00581">
    <property type="entry name" value="Rhodanese"/>
    <property type="match status" value="2"/>
</dbReference>
<gene>
    <name evidence="6" type="ORF">GCM10009767_25380</name>
</gene>
<dbReference type="RefSeq" id="WP_344123058.1">
    <property type="nucleotide sequence ID" value="NZ_BAAAOA010000029.1"/>
</dbReference>
<organism evidence="6 7">
    <name type="scientific">Kocuria aegyptia</name>
    <dbReference type="NCBI Taxonomy" id="330943"/>
    <lineage>
        <taxon>Bacteria</taxon>
        <taxon>Bacillati</taxon>
        <taxon>Actinomycetota</taxon>
        <taxon>Actinomycetes</taxon>
        <taxon>Micrococcales</taxon>
        <taxon>Micrococcaceae</taxon>
        <taxon>Kocuria</taxon>
    </lineage>
</organism>
<accession>A0ABP4X1M8</accession>
<dbReference type="Proteomes" id="UP001501204">
    <property type="component" value="Unassembled WGS sequence"/>
</dbReference>
<keyword evidence="1 3" id="KW-0808">Transferase</keyword>
<dbReference type="InterPro" id="IPR045078">
    <property type="entry name" value="TST/MPST-like"/>
</dbReference>
<evidence type="ECO:0000256" key="4">
    <source>
        <dbReference type="SAM" id="MobiDB-lite"/>
    </source>
</evidence>
<dbReference type="PROSITE" id="PS50206">
    <property type="entry name" value="RHODANESE_3"/>
    <property type="match status" value="2"/>
</dbReference>
<dbReference type="SMART" id="SM00450">
    <property type="entry name" value="RHOD"/>
    <property type="match status" value="2"/>
</dbReference>